<accession>A0A2M8F3S5</accession>
<dbReference type="AlphaFoldDB" id="A0A2M8F3S5"/>
<proteinExistence type="predicted"/>
<dbReference type="Proteomes" id="UP000231383">
    <property type="component" value="Unassembled WGS sequence"/>
</dbReference>
<gene>
    <name evidence="1" type="ORF">CO051_00665</name>
</gene>
<sequence length="65" mass="7686">DFMEKERIGYLAVGSSCCTLNGDLMRRPNDIDIFYCFRKVSKRDFVKKELLMNIINVMYLRSTIN</sequence>
<evidence type="ECO:0000313" key="1">
    <source>
        <dbReference type="EMBL" id="PJC33932.1"/>
    </source>
</evidence>
<reference evidence="2" key="1">
    <citation type="submission" date="2017-09" db="EMBL/GenBank/DDBJ databases">
        <title>Depth-based differentiation of microbial function through sediment-hosted aquifers and enrichment of novel symbionts in the deep terrestrial subsurface.</title>
        <authorList>
            <person name="Probst A.J."/>
            <person name="Ladd B."/>
            <person name="Jarett J.K."/>
            <person name="Geller-Mcgrath D.E."/>
            <person name="Sieber C.M.K."/>
            <person name="Emerson J.B."/>
            <person name="Anantharaman K."/>
            <person name="Thomas B.C."/>
            <person name="Malmstrom R."/>
            <person name="Stieglmeier M."/>
            <person name="Klingl A."/>
            <person name="Woyke T."/>
            <person name="Ryan C.M."/>
            <person name="Banfield J.F."/>
        </authorList>
    </citation>
    <scope>NUCLEOTIDE SEQUENCE [LARGE SCALE GENOMIC DNA]</scope>
</reference>
<dbReference type="EMBL" id="PFSC01000019">
    <property type="protein sequence ID" value="PJC33932.1"/>
    <property type="molecule type" value="Genomic_DNA"/>
</dbReference>
<comment type="caution">
    <text evidence="1">The sequence shown here is derived from an EMBL/GenBank/DDBJ whole genome shotgun (WGS) entry which is preliminary data.</text>
</comment>
<evidence type="ECO:0000313" key="2">
    <source>
        <dbReference type="Proteomes" id="UP000231383"/>
    </source>
</evidence>
<name>A0A2M8F3S5_9BACT</name>
<organism evidence="1 2">
    <name type="scientific">Candidatus Roizmanbacteria bacterium CG_4_9_14_0_2_um_filter_39_13</name>
    <dbReference type="NCBI Taxonomy" id="1974839"/>
    <lineage>
        <taxon>Bacteria</taxon>
        <taxon>Candidatus Roizmaniibacteriota</taxon>
    </lineage>
</organism>
<protein>
    <submittedName>
        <fullName evidence="1">Uncharacterized protein</fullName>
    </submittedName>
</protein>
<feature type="non-terminal residue" evidence="1">
    <location>
        <position position="1"/>
    </location>
</feature>